<comment type="caution">
    <text evidence="1">The sequence shown here is derived from an EMBL/GenBank/DDBJ whole genome shotgun (WGS) entry which is preliminary data.</text>
</comment>
<dbReference type="Proteomes" id="UP000314285">
    <property type="component" value="Unassembled WGS sequence"/>
</dbReference>
<reference evidence="1 2" key="1">
    <citation type="submission" date="2019-06" db="EMBL/GenBank/DDBJ databases">
        <title>Genome of Acinetobacter radioresistens APH1, a phenol degrading strain.</title>
        <authorList>
            <person name="Liu Y."/>
        </authorList>
    </citation>
    <scope>NUCLEOTIDE SEQUENCE [LARGE SCALE GENOMIC DNA]</scope>
    <source>
        <strain evidence="1 2">APH1</strain>
    </source>
</reference>
<accession>A0A8H2K2Q2</accession>
<gene>
    <name evidence="1" type="ORF">FHY67_03275</name>
</gene>
<sequence length="329" mass="38098">MSFEKLEQINATDLIGGSNNLQLLSYLKHLSETAHQMSLKNSKPFQTKGEVLIPSAALIQLDTAVKTMLQMVQSGCTPSLSLQAHPFVLDKMSSLLFFKVYEIVKQRQWIDLLAINQHPAKAQIHLFLQQLWNEIRGYAASTEAQSNLKTRNKLITDQATKNSRVVSRLLTAHTNIQVARVSCLFNMTGHTQLLDMNRDEKVMTKLKGKLIKELLQLNQGGILCIQWRIQQTLFGQYYLNMLVYYRDQHHLNLPSHEDHFIHGSDDSTQPTVQLDLSNTLIHYARIERDNFQGINLAQWKVIFKVMLYPLKYYYYHSKIISPKFEYIIY</sequence>
<evidence type="ECO:0000313" key="2">
    <source>
        <dbReference type="Proteomes" id="UP000314285"/>
    </source>
</evidence>
<dbReference type="EMBL" id="VFBM01000002">
    <property type="protein sequence ID" value="TNX93483.1"/>
    <property type="molecule type" value="Genomic_DNA"/>
</dbReference>
<organism evidence="1 2">
    <name type="scientific">Acinetobacter radioresistens</name>
    <dbReference type="NCBI Taxonomy" id="40216"/>
    <lineage>
        <taxon>Bacteria</taxon>
        <taxon>Pseudomonadati</taxon>
        <taxon>Pseudomonadota</taxon>
        <taxon>Gammaproteobacteria</taxon>
        <taxon>Moraxellales</taxon>
        <taxon>Moraxellaceae</taxon>
        <taxon>Acinetobacter</taxon>
    </lineage>
</organism>
<evidence type="ECO:0000313" key="1">
    <source>
        <dbReference type="EMBL" id="TNX93483.1"/>
    </source>
</evidence>
<dbReference type="AlphaFoldDB" id="A0A8H2K2Q2"/>
<name>A0A8H2K2Q2_ACIRA</name>
<protein>
    <submittedName>
        <fullName evidence="1">Uncharacterized protein</fullName>
    </submittedName>
</protein>
<proteinExistence type="predicted"/>
<dbReference type="RefSeq" id="WP_005015592.1">
    <property type="nucleotide sequence ID" value="NZ_BKHE01000107.1"/>
</dbReference>